<comment type="caution">
    <text evidence="1">The sequence shown here is derived from an EMBL/GenBank/DDBJ whole genome shotgun (WGS) entry which is preliminary data.</text>
</comment>
<proteinExistence type="predicted"/>
<evidence type="ECO:0008006" key="3">
    <source>
        <dbReference type="Google" id="ProtNLM"/>
    </source>
</evidence>
<gene>
    <name evidence="1" type="ORF">COX18_10110</name>
</gene>
<reference evidence="1 2" key="1">
    <citation type="submission" date="2017-09" db="EMBL/GenBank/DDBJ databases">
        <title>Depth-based differentiation of microbial function through sediment-hosted aquifers and enrichment of novel symbionts in the deep terrestrial subsurface.</title>
        <authorList>
            <person name="Probst A.J."/>
            <person name="Ladd B."/>
            <person name="Jarett J.K."/>
            <person name="Geller-Mcgrath D.E."/>
            <person name="Sieber C.M."/>
            <person name="Emerson J.B."/>
            <person name="Anantharaman K."/>
            <person name="Thomas B.C."/>
            <person name="Malmstrom R."/>
            <person name="Stieglmeier M."/>
            <person name="Klingl A."/>
            <person name="Woyke T."/>
            <person name="Ryan C.M."/>
            <person name="Banfield J.F."/>
        </authorList>
    </citation>
    <scope>NUCLEOTIDE SEQUENCE [LARGE SCALE GENOMIC DNA]</scope>
    <source>
        <strain evidence="1">CG23_combo_of_CG06-09_8_20_14_all_40_23</strain>
    </source>
</reference>
<dbReference type="EMBL" id="PCSH01000168">
    <property type="protein sequence ID" value="PIP39452.1"/>
    <property type="molecule type" value="Genomic_DNA"/>
</dbReference>
<dbReference type="Proteomes" id="UP000231067">
    <property type="component" value="Unassembled WGS sequence"/>
</dbReference>
<protein>
    <recommendedName>
        <fullName evidence="3">HEPN domain-containing protein</fullName>
    </recommendedName>
</protein>
<accession>A0A2H0A200</accession>
<organism evidence="1 2">
    <name type="scientific">Candidatus Desantisbacteria bacterium CG23_combo_of_CG06-09_8_20_14_all_40_23</name>
    <dbReference type="NCBI Taxonomy" id="1974550"/>
    <lineage>
        <taxon>Bacteria</taxon>
        <taxon>Candidatus Desantisiibacteriota</taxon>
    </lineage>
</organism>
<evidence type="ECO:0000313" key="2">
    <source>
        <dbReference type="Proteomes" id="UP000231067"/>
    </source>
</evidence>
<name>A0A2H0A200_9BACT</name>
<sequence>MWGDAFLEQARSDWKAYNEIKKVELDVCHQLYYLRAATEKLGKAALLKSGNQSPDDIRTHKKFVRYLQISTINIKLCKVLGIQQGQLKPYINDVLPIAQRIENLAPEKESNRPNAEYPWEAAGNIIAPSSYDFQEARDINSSNGRKLLRLVRLILERFEEVY</sequence>
<evidence type="ECO:0000313" key="1">
    <source>
        <dbReference type="EMBL" id="PIP39452.1"/>
    </source>
</evidence>
<dbReference type="AlphaFoldDB" id="A0A2H0A200"/>